<protein>
    <recommendedName>
        <fullName evidence="1">Plasmid pRiA4b Orf3-like domain-containing protein</fullName>
    </recommendedName>
</protein>
<accession>A0A225DM00</accession>
<dbReference type="InterPro" id="IPR012912">
    <property type="entry name" value="Plasmid_pRiA4b_Orf3-like"/>
</dbReference>
<dbReference type="PANTHER" id="PTHR41878">
    <property type="entry name" value="LEXA REPRESSOR-RELATED"/>
    <property type="match status" value="1"/>
</dbReference>
<dbReference type="OrthoDB" id="9801392at2"/>
<organism evidence="2 3">
    <name type="scientific">Fimbriiglobus ruber</name>
    <dbReference type="NCBI Taxonomy" id="1908690"/>
    <lineage>
        <taxon>Bacteria</taxon>
        <taxon>Pseudomonadati</taxon>
        <taxon>Planctomycetota</taxon>
        <taxon>Planctomycetia</taxon>
        <taxon>Gemmatales</taxon>
        <taxon>Gemmataceae</taxon>
        <taxon>Fimbriiglobus</taxon>
    </lineage>
</organism>
<dbReference type="InterPro" id="IPR024047">
    <property type="entry name" value="MM3350-like_sf"/>
</dbReference>
<gene>
    <name evidence="2" type="ORF">FRUB_07626</name>
</gene>
<dbReference type="SUPFAM" id="SSF159941">
    <property type="entry name" value="MM3350-like"/>
    <property type="match status" value="1"/>
</dbReference>
<dbReference type="PANTHER" id="PTHR41878:SF1">
    <property type="entry name" value="TNPR PROTEIN"/>
    <property type="match status" value="1"/>
</dbReference>
<name>A0A225DM00_9BACT</name>
<proteinExistence type="predicted"/>
<dbReference type="Proteomes" id="UP000214646">
    <property type="component" value="Unassembled WGS sequence"/>
</dbReference>
<keyword evidence="3" id="KW-1185">Reference proteome</keyword>
<evidence type="ECO:0000313" key="3">
    <source>
        <dbReference type="Proteomes" id="UP000214646"/>
    </source>
</evidence>
<dbReference type="Pfam" id="PF07929">
    <property type="entry name" value="PRiA4_ORF3"/>
    <property type="match status" value="1"/>
</dbReference>
<comment type="caution">
    <text evidence="2">The sequence shown here is derived from an EMBL/GenBank/DDBJ whole genome shotgun (WGS) entry which is preliminary data.</text>
</comment>
<dbReference type="EMBL" id="NIDE01000014">
    <property type="protein sequence ID" value="OWK38506.1"/>
    <property type="molecule type" value="Genomic_DNA"/>
</dbReference>
<evidence type="ECO:0000313" key="2">
    <source>
        <dbReference type="EMBL" id="OWK38506.1"/>
    </source>
</evidence>
<dbReference type="RefSeq" id="WP_088258287.1">
    <property type="nucleotide sequence ID" value="NZ_NIDE01000014.1"/>
</dbReference>
<sequence>MPRKKVPGLPSGQPDTAGKSAAPVYRLKISLDDSKPPIWRRVEVKDCDLETLHGIIQAVMPWSSYHLWVFFVNRDEEYGPASDEFEPIGEPAHTAFLSQFVARGLKKIRYNYDFGDSWDHTVTFEKTIPAEAGVAYPRCTAGVRACPPEDCGGIGGYYRLLEILADPNHPEHKVMLEWTGGPIDPEAFDLAATDAALAPFRA</sequence>
<feature type="domain" description="Plasmid pRiA4b Orf3-like" evidence="1">
    <location>
        <begin position="24"/>
        <end position="191"/>
    </location>
</feature>
<evidence type="ECO:0000259" key="1">
    <source>
        <dbReference type="Pfam" id="PF07929"/>
    </source>
</evidence>
<dbReference type="Gene3D" id="3.10.290.30">
    <property type="entry name" value="MM3350-like"/>
    <property type="match status" value="1"/>
</dbReference>
<dbReference type="AlphaFoldDB" id="A0A225DM00"/>
<reference evidence="3" key="1">
    <citation type="submission" date="2017-06" db="EMBL/GenBank/DDBJ databases">
        <title>Genome analysis of Fimbriiglobus ruber SP5, the first member of the order Planctomycetales with confirmed chitinolytic capability.</title>
        <authorList>
            <person name="Ravin N.V."/>
            <person name="Rakitin A.L."/>
            <person name="Ivanova A.A."/>
            <person name="Beletsky A.V."/>
            <person name="Kulichevskaya I.S."/>
            <person name="Mardanov A.V."/>
            <person name="Dedysh S.N."/>
        </authorList>
    </citation>
    <scope>NUCLEOTIDE SEQUENCE [LARGE SCALE GENOMIC DNA]</scope>
    <source>
        <strain evidence="3">SP5</strain>
    </source>
</reference>